<name>A0ABP0KXW0_9DINO</name>
<feature type="compositionally biased region" description="Basic and acidic residues" evidence="9">
    <location>
        <begin position="393"/>
        <end position="410"/>
    </location>
</feature>
<keyword evidence="6" id="KW-0067">ATP-binding</keyword>
<feature type="domain" description="Protein kinase" evidence="10">
    <location>
        <begin position="148"/>
        <end position="410"/>
    </location>
</feature>
<evidence type="ECO:0000259" key="10">
    <source>
        <dbReference type="PROSITE" id="PS50011"/>
    </source>
</evidence>
<evidence type="ECO:0000256" key="8">
    <source>
        <dbReference type="ARBA" id="ARBA00048679"/>
    </source>
</evidence>
<dbReference type="Gene3D" id="1.10.510.10">
    <property type="entry name" value="Transferase(Phosphotransferase) domain 1"/>
    <property type="match status" value="1"/>
</dbReference>
<dbReference type="PROSITE" id="PS00108">
    <property type="entry name" value="PROTEIN_KINASE_ST"/>
    <property type="match status" value="1"/>
</dbReference>
<protein>
    <submittedName>
        <fullName evidence="11">Myosin-IIIa</fullName>
    </submittedName>
</protein>
<comment type="similarity">
    <text evidence="1">Belongs to the protein kinase superfamily. STE Ser/Thr protein kinase family. STE20 subfamily.</text>
</comment>
<comment type="catalytic activity">
    <reaction evidence="7">
        <text>L-threonyl-[protein] + ATP = O-phospho-L-threonyl-[protein] + ADP + H(+)</text>
        <dbReference type="Rhea" id="RHEA:46608"/>
        <dbReference type="Rhea" id="RHEA-COMP:11060"/>
        <dbReference type="Rhea" id="RHEA-COMP:11605"/>
        <dbReference type="ChEBI" id="CHEBI:15378"/>
        <dbReference type="ChEBI" id="CHEBI:30013"/>
        <dbReference type="ChEBI" id="CHEBI:30616"/>
        <dbReference type="ChEBI" id="CHEBI:61977"/>
        <dbReference type="ChEBI" id="CHEBI:456216"/>
        <dbReference type="EC" id="2.7.11.1"/>
    </reaction>
</comment>
<dbReference type="SUPFAM" id="SSF56112">
    <property type="entry name" value="Protein kinase-like (PK-like)"/>
    <property type="match status" value="1"/>
</dbReference>
<evidence type="ECO:0000256" key="7">
    <source>
        <dbReference type="ARBA" id="ARBA00047899"/>
    </source>
</evidence>
<accession>A0ABP0KXW0</accession>
<sequence>MARATKDSSERRVKLENVLKRAASGQTLSDKTPANSRYGSFGQLQKSPEGLQLILTKSGIAWVSEDGREHEIIPLLLADVVYAEVAQKFSFTTPDATHLIAIAPRIQSLAAVWLLCTNAGTGDFSLDHLMISFSRRGAIRWDIKDCCHFSAKCCGQGAHGSVFSGVSLLPLYDSRRRLLPEKRDVINMQKVHNFGRVAVKIWNKPPMSMIRQEVYALQAAAGHPNICSLLGLYCEGPRRKTAVIWLLALEHCTGGDLFDLIRDNYISQLQVMDILFGLFSALAHVHSLQLVHRDIKAENVVLKKHHAVLIEAWLRGKHISEGTWTTIVPSRGIHGCPTMHDFGISANVNDEQERDRRPEMMRPVGSPGYAAPEVIALVPERYNEKAVFVRASNQRDRRRPGTDWDSAEHR</sequence>
<evidence type="ECO:0000256" key="1">
    <source>
        <dbReference type="ARBA" id="ARBA00008874"/>
    </source>
</evidence>
<dbReference type="PANTHER" id="PTHR48012:SF10">
    <property type="entry name" value="FI20177P1"/>
    <property type="match status" value="1"/>
</dbReference>
<dbReference type="InterPro" id="IPR000719">
    <property type="entry name" value="Prot_kinase_dom"/>
</dbReference>
<feature type="region of interest" description="Disordered" evidence="9">
    <location>
        <begin position="390"/>
        <end position="410"/>
    </location>
</feature>
<evidence type="ECO:0000313" key="12">
    <source>
        <dbReference type="Proteomes" id="UP001642464"/>
    </source>
</evidence>
<evidence type="ECO:0000256" key="6">
    <source>
        <dbReference type="ARBA" id="ARBA00022840"/>
    </source>
</evidence>
<dbReference type="EMBL" id="CAXAMM010013558">
    <property type="protein sequence ID" value="CAK9031650.1"/>
    <property type="molecule type" value="Genomic_DNA"/>
</dbReference>
<evidence type="ECO:0000256" key="5">
    <source>
        <dbReference type="ARBA" id="ARBA00022777"/>
    </source>
</evidence>
<keyword evidence="3" id="KW-0808">Transferase</keyword>
<reference evidence="11 12" key="1">
    <citation type="submission" date="2024-02" db="EMBL/GenBank/DDBJ databases">
        <authorList>
            <person name="Chen Y."/>
            <person name="Shah S."/>
            <person name="Dougan E. K."/>
            <person name="Thang M."/>
            <person name="Chan C."/>
        </authorList>
    </citation>
    <scope>NUCLEOTIDE SEQUENCE [LARGE SCALE GENOMIC DNA]</scope>
</reference>
<dbReference type="Proteomes" id="UP001642464">
    <property type="component" value="Unassembled WGS sequence"/>
</dbReference>
<comment type="catalytic activity">
    <reaction evidence="8">
        <text>L-seryl-[protein] + ATP = O-phospho-L-seryl-[protein] + ADP + H(+)</text>
        <dbReference type="Rhea" id="RHEA:17989"/>
        <dbReference type="Rhea" id="RHEA-COMP:9863"/>
        <dbReference type="Rhea" id="RHEA-COMP:11604"/>
        <dbReference type="ChEBI" id="CHEBI:15378"/>
        <dbReference type="ChEBI" id="CHEBI:29999"/>
        <dbReference type="ChEBI" id="CHEBI:30616"/>
        <dbReference type="ChEBI" id="CHEBI:83421"/>
        <dbReference type="ChEBI" id="CHEBI:456216"/>
        <dbReference type="EC" id="2.7.11.1"/>
    </reaction>
</comment>
<evidence type="ECO:0000256" key="2">
    <source>
        <dbReference type="ARBA" id="ARBA00022527"/>
    </source>
</evidence>
<dbReference type="PROSITE" id="PS50011">
    <property type="entry name" value="PROTEIN_KINASE_DOM"/>
    <property type="match status" value="1"/>
</dbReference>
<organism evidence="11 12">
    <name type="scientific">Durusdinium trenchii</name>
    <dbReference type="NCBI Taxonomy" id="1381693"/>
    <lineage>
        <taxon>Eukaryota</taxon>
        <taxon>Sar</taxon>
        <taxon>Alveolata</taxon>
        <taxon>Dinophyceae</taxon>
        <taxon>Suessiales</taxon>
        <taxon>Symbiodiniaceae</taxon>
        <taxon>Durusdinium</taxon>
    </lineage>
</organism>
<dbReference type="InterPro" id="IPR011009">
    <property type="entry name" value="Kinase-like_dom_sf"/>
</dbReference>
<comment type="caution">
    <text evidence="11">The sequence shown here is derived from an EMBL/GenBank/DDBJ whole genome shotgun (WGS) entry which is preliminary data.</text>
</comment>
<evidence type="ECO:0000256" key="3">
    <source>
        <dbReference type="ARBA" id="ARBA00022679"/>
    </source>
</evidence>
<dbReference type="PANTHER" id="PTHR48012">
    <property type="entry name" value="STERILE20-LIKE KINASE, ISOFORM B-RELATED"/>
    <property type="match status" value="1"/>
</dbReference>
<dbReference type="SMART" id="SM00220">
    <property type="entry name" value="S_TKc"/>
    <property type="match status" value="1"/>
</dbReference>
<dbReference type="Gene3D" id="3.30.200.20">
    <property type="entry name" value="Phosphorylase Kinase, domain 1"/>
    <property type="match status" value="1"/>
</dbReference>
<keyword evidence="2" id="KW-0723">Serine/threonine-protein kinase</keyword>
<evidence type="ECO:0000256" key="9">
    <source>
        <dbReference type="SAM" id="MobiDB-lite"/>
    </source>
</evidence>
<proteinExistence type="inferred from homology"/>
<gene>
    <name evidence="11" type="ORF">SCF082_LOCUS19726</name>
</gene>
<dbReference type="InterPro" id="IPR050629">
    <property type="entry name" value="STE20/SPS1-PAK"/>
</dbReference>
<evidence type="ECO:0000313" key="11">
    <source>
        <dbReference type="EMBL" id="CAK9031650.1"/>
    </source>
</evidence>
<evidence type="ECO:0000256" key="4">
    <source>
        <dbReference type="ARBA" id="ARBA00022741"/>
    </source>
</evidence>
<keyword evidence="4" id="KW-0547">Nucleotide-binding</keyword>
<dbReference type="Pfam" id="PF00069">
    <property type="entry name" value="Pkinase"/>
    <property type="match status" value="1"/>
</dbReference>
<keyword evidence="12" id="KW-1185">Reference proteome</keyword>
<dbReference type="InterPro" id="IPR008271">
    <property type="entry name" value="Ser/Thr_kinase_AS"/>
</dbReference>
<keyword evidence="5" id="KW-0418">Kinase</keyword>